<evidence type="ECO:0000256" key="1">
    <source>
        <dbReference type="SAM" id="MobiDB-lite"/>
    </source>
</evidence>
<evidence type="ECO:0000313" key="2">
    <source>
        <dbReference type="EMBL" id="PWA59785.1"/>
    </source>
</evidence>
<feature type="region of interest" description="Disordered" evidence="1">
    <location>
        <begin position="1"/>
        <end position="25"/>
    </location>
</feature>
<dbReference type="AlphaFoldDB" id="A0A2U1MEV3"/>
<dbReference type="EMBL" id="PKPP01005533">
    <property type="protein sequence ID" value="PWA59785.1"/>
    <property type="molecule type" value="Genomic_DNA"/>
</dbReference>
<protein>
    <submittedName>
        <fullName evidence="2">Uncharacterized protein</fullName>
    </submittedName>
</protein>
<feature type="compositionally biased region" description="Basic and acidic residues" evidence="1">
    <location>
        <begin position="68"/>
        <end position="81"/>
    </location>
</feature>
<reference evidence="2 3" key="1">
    <citation type="journal article" date="2018" name="Mol. Plant">
        <title>The genome of Artemisia annua provides insight into the evolution of Asteraceae family and artemisinin biosynthesis.</title>
        <authorList>
            <person name="Shen Q."/>
            <person name="Zhang L."/>
            <person name="Liao Z."/>
            <person name="Wang S."/>
            <person name="Yan T."/>
            <person name="Shi P."/>
            <person name="Liu M."/>
            <person name="Fu X."/>
            <person name="Pan Q."/>
            <person name="Wang Y."/>
            <person name="Lv Z."/>
            <person name="Lu X."/>
            <person name="Zhang F."/>
            <person name="Jiang W."/>
            <person name="Ma Y."/>
            <person name="Chen M."/>
            <person name="Hao X."/>
            <person name="Li L."/>
            <person name="Tang Y."/>
            <person name="Lv G."/>
            <person name="Zhou Y."/>
            <person name="Sun X."/>
            <person name="Brodelius P.E."/>
            <person name="Rose J.K.C."/>
            <person name="Tang K."/>
        </authorList>
    </citation>
    <scope>NUCLEOTIDE SEQUENCE [LARGE SCALE GENOMIC DNA]</scope>
    <source>
        <strain evidence="3">cv. Huhao1</strain>
        <tissue evidence="2">Leaf</tissue>
    </source>
</reference>
<gene>
    <name evidence="2" type="ORF">CTI12_AA390110</name>
</gene>
<proteinExistence type="predicted"/>
<dbReference type="Proteomes" id="UP000245207">
    <property type="component" value="Unassembled WGS sequence"/>
</dbReference>
<evidence type="ECO:0000313" key="3">
    <source>
        <dbReference type="Proteomes" id="UP000245207"/>
    </source>
</evidence>
<keyword evidence="3" id="KW-1185">Reference proteome</keyword>
<comment type="caution">
    <text evidence="2">The sequence shown here is derived from an EMBL/GenBank/DDBJ whole genome shotgun (WGS) entry which is preliminary data.</text>
</comment>
<accession>A0A2U1MEV3</accession>
<sequence>MASKATVDSNSSLPTAKSKKSAPSKCQTCNNFVVHMRLYPPQKGLVSISDAINSEYGVGSNSGTMTVEDEKVSSMSESDGK</sequence>
<feature type="compositionally biased region" description="Polar residues" evidence="1">
    <location>
        <begin position="1"/>
        <end position="10"/>
    </location>
</feature>
<name>A0A2U1MEV3_ARTAN</name>
<organism evidence="2 3">
    <name type="scientific">Artemisia annua</name>
    <name type="common">Sweet wormwood</name>
    <dbReference type="NCBI Taxonomy" id="35608"/>
    <lineage>
        <taxon>Eukaryota</taxon>
        <taxon>Viridiplantae</taxon>
        <taxon>Streptophyta</taxon>
        <taxon>Embryophyta</taxon>
        <taxon>Tracheophyta</taxon>
        <taxon>Spermatophyta</taxon>
        <taxon>Magnoliopsida</taxon>
        <taxon>eudicotyledons</taxon>
        <taxon>Gunneridae</taxon>
        <taxon>Pentapetalae</taxon>
        <taxon>asterids</taxon>
        <taxon>campanulids</taxon>
        <taxon>Asterales</taxon>
        <taxon>Asteraceae</taxon>
        <taxon>Asteroideae</taxon>
        <taxon>Anthemideae</taxon>
        <taxon>Artemisiinae</taxon>
        <taxon>Artemisia</taxon>
    </lineage>
</organism>
<feature type="region of interest" description="Disordered" evidence="1">
    <location>
        <begin position="59"/>
        <end position="81"/>
    </location>
</feature>